<dbReference type="OrthoDB" id="9793581at2"/>
<evidence type="ECO:0000313" key="9">
    <source>
        <dbReference type="Proteomes" id="UP000293162"/>
    </source>
</evidence>
<organism evidence="8 9">
    <name type="scientific">Emticicia agri</name>
    <dbReference type="NCBI Taxonomy" id="2492393"/>
    <lineage>
        <taxon>Bacteria</taxon>
        <taxon>Pseudomonadati</taxon>
        <taxon>Bacteroidota</taxon>
        <taxon>Cytophagia</taxon>
        <taxon>Cytophagales</taxon>
        <taxon>Leadbetterellaceae</taxon>
        <taxon>Emticicia</taxon>
    </lineage>
</organism>
<evidence type="ECO:0000313" key="8">
    <source>
        <dbReference type="EMBL" id="RYU96999.1"/>
    </source>
</evidence>
<evidence type="ECO:0000256" key="2">
    <source>
        <dbReference type="ARBA" id="ARBA00005811"/>
    </source>
</evidence>
<accession>A0A4Q5M4G6</accession>
<keyword evidence="4 7" id="KW-0812">Transmembrane</keyword>
<dbReference type="RefSeq" id="WP_130019575.1">
    <property type="nucleotide sequence ID" value="NZ_SEWF01000004.1"/>
</dbReference>
<keyword evidence="7" id="KW-0653">Protein transport</keyword>
<dbReference type="GO" id="GO:0022857">
    <property type="term" value="F:transmembrane transporter activity"/>
    <property type="evidence" value="ECO:0007669"/>
    <property type="project" value="InterPro"/>
</dbReference>
<gene>
    <name evidence="8" type="ORF">EWM59_03565</name>
</gene>
<sequence length="201" mass="22427">MAAPKPARKSPSMDMTAMCDVAFLLLTFFIMTTQFKSQESVTVDTPSSISEIKVDDKDVATITIDKDGKYYFGVTNPLDRYTLIQKMNEKYGAGLSDADQKNFTKLAETGVSITSLKQYLALSEAQKGQVKIQGIPNDSTKSELVDWVKTYLTDINKKAKLAVRGDVQTQYPAIKKLFAELGKNEINKFQLITDSENKEDK</sequence>
<reference evidence="8 9" key="1">
    <citation type="submission" date="2019-02" db="EMBL/GenBank/DDBJ databases">
        <title>Bacterial novel species Emticicia sp. 17J42-9 isolated from soil.</title>
        <authorList>
            <person name="Jung H.-Y."/>
        </authorList>
    </citation>
    <scope>NUCLEOTIDE SEQUENCE [LARGE SCALE GENOMIC DNA]</scope>
    <source>
        <strain evidence="8 9">17J42-9</strain>
    </source>
</reference>
<evidence type="ECO:0000256" key="7">
    <source>
        <dbReference type="RuleBase" id="RU003879"/>
    </source>
</evidence>
<dbReference type="GO" id="GO:0005886">
    <property type="term" value="C:plasma membrane"/>
    <property type="evidence" value="ECO:0007669"/>
    <property type="project" value="UniProtKB-SubCell"/>
</dbReference>
<dbReference type="AlphaFoldDB" id="A0A4Q5M4G6"/>
<keyword evidence="9" id="KW-1185">Reference proteome</keyword>
<dbReference type="GO" id="GO:0015031">
    <property type="term" value="P:protein transport"/>
    <property type="evidence" value="ECO:0007669"/>
    <property type="project" value="UniProtKB-KW"/>
</dbReference>
<name>A0A4Q5M4G6_9BACT</name>
<comment type="caution">
    <text evidence="8">The sequence shown here is derived from an EMBL/GenBank/DDBJ whole genome shotgun (WGS) entry which is preliminary data.</text>
</comment>
<evidence type="ECO:0000256" key="4">
    <source>
        <dbReference type="ARBA" id="ARBA00022692"/>
    </source>
</evidence>
<dbReference type="InterPro" id="IPR003400">
    <property type="entry name" value="ExbD"/>
</dbReference>
<dbReference type="EMBL" id="SEWF01000004">
    <property type="protein sequence ID" value="RYU96999.1"/>
    <property type="molecule type" value="Genomic_DNA"/>
</dbReference>
<keyword evidence="3" id="KW-1003">Cell membrane</keyword>
<evidence type="ECO:0000256" key="3">
    <source>
        <dbReference type="ARBA" id="ARBA00022475"/>
    </source>
</evidence>
<keyword evidence="6" id="KW-0472">Membrane</keyword>
<evidence type="ECO:0000256" key="6">
    <source>
        <dbReference type="ARBA" id="ARBA00023136"/>
    </source>
</evidence>
<dbReference type="Proteomes" id="UP000293162">
    <property type="component" value="Unassembled WGS sequence"/>
</dbReference>
<dbReference type="Pfam" id="PF02472">
    <property type="entry name" value="ExbD"/>
    <property type="match status" value="1"/>
</dbReference>
<dbReference type="PANTHER" id="PTHR30558:SF3">
    <property type="entry name" value="BIOPOLYMER TRANSPORT PROTEIN EXBD-RELATED"/>
    <property type="match status" value="1"/>
</dbReference>
<comment type="subcellular location">
    <subcellularLocation>
        <location evidence="1">Cell membrane</location>
        <topology evidence="1">Single-pass membrane protein</topology>
    </subcellularLocation>
    <subcellularLocation>
        <location evidence="7">Cell membrane</location>
        <topology evidence="7">Single-pass type II membrane protein</topology>
    </subcellularLocation>
</comment>
<keyword evidence="7" id="KW-0813">Transport</keyword>
<evidence type="ECO:0000256" key="1">
    <source>
        <dbReference type="ARBA" id="ARBA00004162"/>
    </source>
</evidence>
<keyword evidence="5" id="KW-1133">Transmembrane helix</keyword>
<dbReference type="PANTHER" id="PTHR30558">
    <property type="entry name" value="EXBD MEMBRANE COMPONENT OF PMF-DRIVEN MACROMOLECULE IMPORT SYSTEM"/>
    <property type="match status" value="1"/>
</dbReference>
<protein>
    <submittedName>
        <fullName evidence="8">Biopolymer transporter ExbD</fullName>
    </submittedName>
</protein>
<evidence type="ECO:0000256" key="5">
    <source>
        <dbReference type="ARBA" id="ARBA00022989"/>
    </source>
</evidence>
<proteinExistence type="inferred from homology"/>
<comment type="similarity">
    <text evidence="2 7">Belongs to the ExbD/TolR family.</text>
</comment>